<dbReference type="PANTHER" id="PTHR23502">
    <property type="entry name" value="MAJOR FACILITATOR SUPERFAMILY"/>
    <property type="match status" value="1"/>
</dbReference>
<organism evidence="9 10">
    <name type="scientific">Plectosphaerella cucumerina</name>
    <dbReference type="NCBI Taxonomy" id="40658"/>
    <lineage>
        <taxon>Eukaryota</taxon>
        <taxon>Fungi</taxon>
        <taxon>Dikarya</taxon>
        <taxon>Ascomycota</taxon>
        <taxon>Pezizomycotina</taxon>
        <taxon>Sordariomycetes</taxon>
        <taxon>Hypocreomycetidae</taxon>
        <taxon>Glomerellales</taxon>
        <taxon>Plectosphaerellaceae</taxon>
        <taxon>Plectosphaerella</taxon>
    </lineage>
</organism>
<dbReference type="GO" id="GO:0022857">
    <property type="term" value="F:transmembrane transporter activity"/>
    <property type="evidence" value="ECO:0007669"/>
    <property type="project" value="InterPro"/>
</dbReference>
<keyword evidence="3 7" id="KW-0812">Transmembrane</keyword>
<dbReference type="PROSITE" id="PS50850">
    <property type="entry name" value="MFS"/>
    <property type="match status" value="1"/>
</dbReference>
<feature type="transmembrane region" description="Helical" evidence="7">
    <location>
        <begin position="119"/>
        <end position="136"/>
    </location>
</feature>
<evidence type="ECO:0000256" key="1">
    <source>
        <dbReference type="ARBA" id="ARBA00004141"/>
    </source>
</evidence>
<name>A0A8K0X2X0_9PEZI</name>
<sequence length="513" mass="55244">MELASMPNGATQSALPSPTFRRHRPLISDASRATGERAEDATASADILDDDPEEDDDHHYATADLDPKRWADRRKWRQVIAVSLLALATPLASAVYTPALEQVSHDLAVTRPSLLHLSVSAYIFGFAAGPLLVWPLSGRIGRLPIFRTGSACLALLNLLCAFAGSIYVLIILRFLAGIAGSTPMALGPATIVDLFQKEERSKALALMAIGGVCGPILGPSLGGLVAQSVGWRGCFIMLACVNSANAILTLVWMRETSLEAIRERRGLSSRDIEGSTLLQKNETSVFVEEIPQTLWQTVTKTLTTFPRMDILAATVIGSYFYCIQVWLYIDIPLTYKATYGFSIRSAGGIFIALGFGMVAGLLTFGLFSDKIMKSLAGGQDRLPEHRLPLLGGSILLFTLGMAIYTLGTKMAFMWLIPAFGNTIMGAGLFCITMSISAFVLDASPQNAVAFAAVLSVARFSSGALFPVLAQKVETIFSAEALKWAFATLSAAKMIGVLAWARPFLVRPRQSTLP</sequence>
<dbReference type="EMBL" id="JAGPXD010000003">
    <property type="protein sequence ID" value="KAH7361604.1"/>
    <property type="molecule type" value="Genomic_DNA"/>
</dbReference>
<evidence type="ECO:0000256" key="3">
    <source>
        <dbReference type="ARBA" id="ARBA00022692"/>
    </source>
</evidence>
<dbReference type="Pfam" id="PF07690">
    <property type="entry name" value="MFS_1"/>
    <property type="match status" value="1"/>
</dbReference>
<feature type="transmembrane region" description="Helical" evidence="7">
    <location>
        <begin position="310"/>
        <end position="329"/>
    </location>
</feature>
<dbReference type="OrthoDB" id="3936150at2759"/>
<feature type="transmembrane region" description="Helical" evidence="7">
    <location>
        <begin position="412"/>
        <end position="440"/>
    </location>
</feature>
<feature type="transmembrane region" description="Helical" evidence="7">
    <location>
        <begin position="174"/>
        <end position="192"/>
    </location>
</feature>
<dbReference type="PANTHER" id="PTHR23502:SF68">
    <property type="entry name" value="MULTIDRUG TRANSPORTER, PUTATIVE (AFU_ORTHOLOGUE AFUA_3G01120)-RELATED"/>
    <property type="match status" value="1"/>
</dbReference>
<feature type="transmembrane region" description="Helical" evidence="7">
    <location>
        <begin position="480"/>
        <end position="500"/>
    </location>
</feature>
<proteinExistence type="inferred from homology"/>
<feature type="region of interest" description="Disordered" evidence="6">
    <location>
        <begin position="1"/>
        <end position="60"/>
    </location>
</feature>
<comment type="subcellular location">
    <subcellularLocation>
        <location evidence="1">Membrane</location>
        <topology evidence="1">Multi-pass membrane protein</topology>
    </subcellularLocation>
</comment>
<dbReference type="InterPro" id="IPR020846">
    <property type="entry name" value="MFS_dom"/>
</dbReference>
<feature type="transmembrane region" description="Helical" evidence="7">
    <location>
        <begin position="79"/>
        <end position="99"/>
    </location>
</feature>
<evidence type="ECO:0000313" key="10">
    <source>
        <dbReference type="Proteomes" id="UP000813385"/>
    </source>
</evidence>
<feature type="transmembrane region" description="Helical" evidence="7">
    <location>
        <begin position="148"/>
        <end position="168"/>
    </location>
</feature>
<accession>A0A8K0X2X0</accession>
<protein>
    <submittedName>
        <fullName evidence="9">Major facilitator superfamily domain-containing protein</fullName>
    </submittedName>
</protein>
<reference evidence="9" key="1">
    <citation type="journal article" date="2021" name="Nat. Commun.">
        <title>Genetic determinants of endophytism in the Arabidopsis root mycobiome.</title>
        <authorList>
            <person name="Mesny F."/>
            <person name="Miyauchi S."/>
            <person name="Thiergart T."/>
            <person name="Pickel B."/>
            <person name="Atanasova L."/>
            <person name="Karlsson M."/>
            <person name="Huettel B."/>
            <person name="Barry K.W."/>
            <person name="Haridas S."/>
            <person name="Chen C."/>
            <person name="Bauer D."/>
            <person name="Andreopoulos W."/>
            <person name="Pangilinan J."/>
            <person name="LaButti K."/>
            <person name="Riley R."/>
            <person name="Lipzen A."/>
            <person name="Clum A."/>
            <person name="Drula E."/>
            <person name="Henrissat B."/>
            <person name="Kohler A."/>
            <person name="Grigoriev I.V."/>
            <person name="Martin F.M."/>
            <person name="Hacquard S."/>
        </authorList>
    </citation>
    <scope>NUCLEOTIDE SEQUENCE</scope>
    <source>
        <strain evidence="9">MPI-CAGE-AT-0016</strain>
    </source>
</reference>
<evidence type="ECO:0000259" key="8">
    <source>
        <dbReference type="PROSITE" id="PS50850"/>
    </source>
</evidence>
<keyword evidence="10" id="KW-1185">Reference proteome</keyword>
<evidence type="ECO:0000256" key="6">
    <source>
        <dbReference type="SAM" id="MobiDB-lite"/>
    </source>
</evidence>
<feature type="domain" description="Major facilitator superfamily (MFS) profile" evidence="8">
    <location>
        <begin position="78"/>
        <end position="510"/>
    </location>
</feature>
<evidence type="ECO:0000256" key="5">
    <source>
        <dbReference type="ARBA" id="ARBA00023136"/>
    </source>
</evidence>
<dbReference type="Proteomes" id="UP000813385">
    <property type="component" value="Unassembled WGS sequence"/>
</dbReference>
<evidence type="ECO:0000256" key="4">
    <source>
        <dbReference type="ARBA" id="ARBA00022989"/>
    </source>
</evidence>
<feature type="transmembrane region" description="Helical" evidence="7">
    <location>
        <begin position="204"/>
        <end position="224"/>
    </location>
</feature>
<feature type="transmembrane region" description="Helical" evidence="7">
    <location>
        <begin position="387"/>
        <end position="406"/>
    </location>
</feature>
<evidence type="ECO:0000256" key="2">
    <source>
        <dbReference type="ARBA" id="ARBA00008335"/>
    </source>
</evidence>
<keyword evidence="4 7" id="KW-1133">Transmembrane helix</keyword>
<dbReference type="InterPro" id="IPR011701">
    <property type="entry name" value="MFS"/>
</dbReference>
<dbReference type="InterPro" id="IPR036259">
    <property type="entry name" value="MFS_trans_sf"/>
</dbReference>
<gene>
    <name evidence="9" type="ORF">B0T11DRAFT_76258</name>
</gene>
<feature type="compositionally biased region" description="Acidic residues" evidence="6">
    <location>
        <begin position="47"/>
        <end position="56"/>
    </location>
</feature>
<feature type="transmembrane region" description="Helical" evidence="7">
    <location>
        <begin position="349"/>
        <end position="367"/>
    </location>
</feature>
<dbReference type="Gene3D" id="1.20.1250.20">
    <property type="entry name" value="MFS general substrate transporter like domains"/>
    <property type="match status" value="1"/>
</dbReference>
<feature type="transmembrane region" description="Helical" evidence="7">
    <location>
        <begin position="230"/>
        <end position="252"/>
    </location>
</feature>
<dbReference type="AlphaFoldDB" id="A0A8K0X2X0"/>
<dbReference type="GO" id="GO:0016020">
    <property type="term" value="C:membrane"/>
    <property type="evidence" value="ECO:0007669"/>
    <property type="project" value="UniProtKB-SubCell"/>
</dbReference>
<evidence type="ECO:0000313" key="9">
    <source>
        <dbReference type="EMBL" id="KAH7361604.1"/>
    </source>
</evidence>
<comment type="caution">
    <text evidence="9">The sequence shown here is derived from an EMBL/GenBank/DDBJ whole genome shotgun (WGS) entry which is preliminary data.</text>
</comment>
<evidence type="ECO:0000256" key="7">
    <source>
        <dbReference type="SAM" id="Phobius"/>
    </source>
</evidence>
<keyword evidence="5 7" id="KW-0472">Membrane</keyword>
<feature type="transmembrane region" description="Helical" evidence="7">
    <location>
        <begin position="447"/>
        <end position="468"/>
    </location>
</feature>
<comment type="similarity">
    <text evidence="2">Belongs to the major facilitator superfamily.</text>
</comment>
<dbReference type="SUPFAM" id="SSF103473">
    <property type="entry name" value="MFS general substrate transporter"/>
    <property type="match status" value="1"/>
</dbReference>